<name>A0A0D3EJQ7_9ORYZ</name>
<feature type="region of interest" description="Disordered" evidence="1">
    <location>
        <begin position="71"/>
        <end position="92"/>
    </location>
</feature>
<feature type="region of interest" description="Disordered" evidence="1">
    <location>
        <begin position="28"/>
        <end position="47"/>
    </location>
</feature>
<accession>A0A0D3EJQ7</accession>
<proteinExistence type="predicted"/>
<feature type="region of interest" description="Disordered" evidence="1">
    <location>
        <begin position="1"/>
        <end position="23"/>
    </location>
</feature>
<keyword evidence="3" id="KW-1185">Reference proteome</keyword>
<protein>
    <submittedName>
        <fullName evidence="2">Uncharacterized protein</fullName>
    </submittedName>
</protein>
<evidence type="ECO:0000313" key="2">
    <source>
        <dbReference type="EnsemblPlants" id="OBART01G03540.1"/>
    </source>
</evidence>
<dbReference type="Gramene" id="OBART01G03540.1">
    <property type="protein sequence ID" value="OBART01G03540.1"/>
    <property type="gene ID" value="OBART01G03540"/>
</dbReference>
<evidence type="ECO:0000313" key="3">
    <source>
        <dbReference type="Proteomes" id="UP000026960"/>
    </source>
</evidence>
<dbReference type="EnsemblPlants" id="OBART01G03540.1">
    <property type="protein sequence ID" value="OBART01G03540.1"/>
    <property type="gene ID" value="OBART01G03540"/>
</dbReference>
<reference evidence="2" key="2">
    <citation type="submission" date="2015-03" db="UniProtKB">
        <authorList>
            <consortium name="EnsemblPlants"/>
        </authorList>
    </citation>
    <scope>IDENTIFICATION</scope>
</reference>
<sequence length="188" mass="20149">MASAARCGRRRQMRGVADDDGCAGWPTTSVARSPLPPPVDFAAGSSPSEWWRGGQIRPGLAGSGLWQRRRRLAGEASARSPSSRSPLSIQPSPTELIGAVADRLRPPALPPLPFPLPHHHLPRPMERIDERAVPWEKCEEASIGGGFEGSNEETGVCSGSPPRGEGRLPTKSGCYLQRAVSPYEAPRS</sequence>
<organism evidence="2">
    <name type="scientific">Oryza barthii</name>
    <dbReference type="NCBI Taxonomy" id="65489"/>
    <lineage>
        <taxon>Eukaryota</taxon>
        <taxon>Viridiplantae</taxon>
        <taxon>Streptophyta</taxon>
        <taxon>Embryophyta</taxon>
        <taxon>Tracheophyta</taxon>
        <taxon>Spermatophyta</taxon>
        <taxon>Magnoliopsida</taxon>
        <taxon>Liliopsida</taxon>
        <taxon>Poales</taxon>
        <taxon>Poaceae</taxon>
        <taxon>BOP clade</taxon>
        <taxon>Oryzoideae</taxon>
        <taxon>Oryzeae</taxon>
        <taxon>Oryzinae</taxon>
        <taxon>Oryza</taxon>
    </lineage>
</organism>
<feature type="region of interest" description="Disordered" evidence="1">
    <location>
        <begin position="142"/>
        <end position="173"/>
    </location>
</feature>
<dbReference type="PaxDb" id="65489-OBART01G03540.1"/>
<feature type="compositionally biased region" description="Low complexity" evidence="1">
    <location>
        <begin position="76"/>
        <end position="92"/>
    </location>
</feature>
<dbReference type="HOGENOM" id="CLU_1443101_0_0_1"/>
<dbReference type="Proteomes" id="UP000026960">
    <property type="component" value="Chromosome 1"/>
</dbReference>
<reference evidence="2" key="1">
    <citation type="journal article" date="2009" name="Rice">
        <title>De Novo Next Generation Sequencing of Plant Genomes.</title>
        <authorList>
            <person name="Rounsley S."/>
            <person name="Marri P.R."/>
            <person name="Yu Y."/>
            <person name="He R."/>
            <person name="Sisneros N."/>
            <person name="Goicoechea J.L."/>
            <person name="Lee S.J."/>
            <person name="Angelova A."/>
            <person name="Kudrna D."/>
            <person name="Luo M."/>
            <person name="Affourtit J."/>
            <person name="Desany B."/>
            <person name="Knight J."/>
            <person name="Niazi F."/>
            <person name="Egholm M."/>
            <person name="Wing R.A."/>
        </authorList>
    </citation>
    <scope>NUCLEOTIDE SEQUENCE [LARGE SCALE GENOMIC DNA]</scope>
    <source>
        <strain evidence="2">cv. IRGC 105608</strain>
    </source>
</reference>
<dbReference type="AlphaFoldDB" id="A0A0D3EJQ7"/>
<evidence type="ECO:0000256" key="1">
    <source>
        <dbReference type="SAM" id="MobiDB-lite"/>
    </source>
</evidence>